<dbReference type="PROSITE" id="PS01124">
    <property type="entry name" value="HTH_ARAC_FAMILY_2"/>
    <property type="match status" value="1"/>
</dbReference>
<protein>
    <submittedName>
        <fullName evidence="5">AraC family transcriptional regulator</fullName>
    </submittedName>
</protein>
<dbReference type="SMART" id="SM00342">
    <property type="entry name" value="HTH_ARAC"/>
    <property type="match status" value="1"/>
</dbReference>
<dbReference type="SUPFAM" id="SSF51182">
    <property type="entry name" value="RmlC-like cupins"/>
    <property type="match status" value="1"/>
</dbReference>
<dbReference type="Gene3D" id="1.10.10.60">
    <property type="entry name" value="Homeodomain-like"/>
    <property type="match status" value="2"/>
</dbReference>
<evidence type="ECO:0000313" key="5">
    <source>
        <dbReference type="EMBL" id="MDE1462917.1"/>
    </source>
</evidence>
<dbReference type="Pfam" id="PF12833">
    <property type="entry name" value="HTH_18"/>
    <property type="match status" value="1"/>
</dbReference>
<name>A0ABT5U9D5_9GAMM</name>
<reference evidence="5 6" key="1">
    <citation type="submission" date="2022-11" db="EMBL/GenBank/DDBJ databases">
        <title>Spartinivicinus poritis sp. nov., isolated from scleractinian coral Porites lutea.</title>
        <authorList>
            <person name="Zhang G."/>
            <person name="Cai L."/>
            <person name="Wei Q."/>
        </authorList>
    </citation>
    <scope>NUCLEOTIDE SEQUENCE [LARGE SCALE GENOMIC DNA]</scope>
    <source>
        <strain evidence="5 6">A2-2</strain>
    </source>
</reference>
<dbReference type="EMBL" id="JAPMOU010000015">
    <property type="protein sequence ID" value="MDE1462917.1"/>
    <property type="molecule type" value="Genomic_DNA"/>
</dbReference>
<dbReference type="PANTHER" id="PTHR46796:SF10">
    <property type="entry name" value="TRANSCRIPTIONAL ACTIVATOR FEAR"/>
    <property type="match status" value="1"/>
</dbReference>
<keyword evidence="1" id="KW-0805">Transcription regulation</keyword>
<feature type="domain" description="HTH araC/xylS-type" evidence="4">
    <location>
        <begin position="153"/>
        <end position="251"/>
    </location>
</feature>
<proteinExistence type="predicted"/>
<dbReference type="Pfam" id="PF02311">
    <property type="entry name" value="AraC_binding"/>
    <property type="match status" value="1"/>
</dbReference>
<dbReference type="InterPro" id="IPR011051">
    <property type="entry name" value="RmlC_Cupin_sf"/>
</dbReference>
<dbReference type="Proteomes" id="UP001528823">
    <property type="component" value="Unassembled WGS sequence"/>
</dbReference>
<dbReference type="RefSeq" id="WP_274689267.1">
    <property type="nucleotide sequence ID" value="NZ_JAPMOU010000015.1"/>
</dbReference>
<dbReference type="Gene3D" id="2.60.120.10">
    <property type="entry name" value="Jelly Rolls"/>
    <property type="match status" value="1"/>
</dbReference>
<dbReference type="InterPro" id="IPR009057">
    <property type="entry name" value="Homeodomain-like_sf"/>
</dbReference>
<comment type="caution">
    <text evidence="5">The sequence shown here is derived from an EMBL/GenBank/DDBJ whole genome shotgun (WGS) entry which is preliminary data.</text>
</comment>
<organism evidence="5 6">
    <name type="scientific">Spartinivicinus poritis</name>
    <dbReference type="NCBI Taxonomy" id="2994640"/>
    <lineage>
        <taxon>Bacteria</taxon>
        <taxon>Pseudomonadati</taxon>
        <taxon>Pseudomonadota</taxon>
        <taxon>Gammaproteobacteria</taxon>
        <taxon>Oceanospirillales</taxon>
        <taxon>Zooshikellaceae</taxon>
        <taxon>Spartinivicinus</taxon>
    </lineage>
</organism>
<dbReference type="SUPFAM" id="SSF46689">
    <property type="entry name" value="Homeodomain-like"/>
    <property type="match status" value="2"/>
</dbReference>
<dbReference type="InterPro" id="IPR018062">
    <property type="entry name" value="HTH_AraC-typ_CS"/>
</dbReference>
<evidence type="ECO:0000313" key="6">
    <source>
        <dbReference type="Proteomes" id="UP001528823"/>
    </source>
</evidence>
<dbReference type="InterPro" id="IPR014710">
    <property type="entry name" value="RmlC-like_jellyroll"/>
</dbReference>
<evidence type="ECO:0000259" key="4">
    <source>
        <dbReference type="PROSITE" id="PS01124"/>
    </source>
</evidence>
<evidence type="ECO:0000256" key="2">
    <source>
        <dbReference type="ARBA" id="ARBA00023125"/>
    </source>
</evidence>
<dbReference type="InterPro" id="IPR050204">
    <property type="entry name" value="AraC_XylS_family_regulators"/>
</dbReference>
<dbReference type="InterPro" id="IPR018060">
    <property type="entry name" value="HTH_AraC"/>
</dbReference>
<keyword evidence="6" id="KW-1185">Reference proteome</keyword>
<gene>
    <name evidence="5" type="ORF">ORQ98_13155</name>
</gene>
<dbReference type="PROSITE" id="PS00041">
    <property type="entry name" value="HTH_ARAC_FAMILY_1"/>
    <property type="match status" value="1"/>
</dbReference>
<keyword evidence="3" id="KW-0804">Transcription</keyword>
<evidence type="ECO:0000256" key="3">
    <source>
        <dbReference type="ARBA" id="ARBA00023163"/>
    </source>
</evidence>
<sequence>MQTVAIKKLPQKPANHSHPFHQLVVGINGDTLFEVGGVANRLGQQFGCLVPANQPHDFAGDDNNQILVLNVPAQDNQHWVAPQVIDQLFAHPGYKKLTPPLQQLVHVSVQQFALAPEDQLLASHLAAAFLHALYHASQTIEFKSQPSAKIELSRLNKFVLTNLSRKISIFELAKDQCMSPSHFHAIFKQQVGLTPFQYVIKQRVKEAERLLATTQLPLVEIASLTGFCHQSALNRAFKQVMGHTPKAFRLRQQGL</sequence>
<dbReference type="InterPro" id="IPR003313">
    <property type="entry name" value="AraC-bd"/>
</dbReference>
<evidence type="ECO:0000256" key="1">
    <source>
        <dbReference type="ARBA" id="ARBA00023015"/>
    </source>
</evidence>
<accession>A0ABT5U9D5</accession>
<dbReference type="PANTHER" id="PTHR46796">
    <property type="entry name" value="HTH-TYPE TRANSCRIPTIONAL ACTIVATOR RHAS-RELATED"/>
    <property type="match status" value="1"/>
</dbReference>
<keyword evidence="2" id="KW-0238">DNA-binding</keyword>